<evidence type="ECO:0000313" key="7">
    <source>
        <dbReference type="Proteomes" id="UP001642483"/>
    </source>
</evidence>
<dbReference type="Gene3D" id="3.15.20.10">
    <property type="entry name" value="Bactericidal permeability-increasing protein, domain 2"/>
    <property type="match status" value="1"/>
</dbReference>
<keyword evidence="3" id="KW-0732">Signal</keyword>
<dbReference type="SMART" id="SM00329">
    <property type="entry name" value="BPI2"/>
    <property type="match status" value="1"/>
</dbReference>
<dbReference type="InterPro" id="IPR017943">
    <property type="entry name" value="Bactericidal_perm-incr_a/b_dom"/>
</dbReference>
<dbReference type="Proteomes" id="UP001642483">
    <property type="component" value="Unassembled WGS sequence"/>
</dbReference>
<dbReference type="InterPro" id="IPR017942">
    <property type="entry name" value="Lipid-bd_serum_glycop_N"/>
</dbReference>
<comment type="caution">
    <text evidence="6">The sequence shown here is derived from an EMBL/GenBank/DDBJ whole genome shotgun (WGS) entry which is preliminary data.</text>
</comment>
<feature type="domain" description="Lipid-binding serum glycoprotein C-terminal" evidence="5">
    <location>
        <begin position="272"/>
        <end position="476"/>
    </location>
</feature>
<dbReference type="InterPro" id="IPR032942">
    <property type="entry name" value="BPI/LBP/Plunc"/>
</dbReference>
<dbReference type="EMBL" id="CAWYQH010000046">
    <property type="protein sequence ID" value="CAK8677703.1"/>
    <property type="molecule type" value="Genomic_DNA"/>
</dbReference>
<feature type="chain" id="PRO_5046931056" description="Bactericidal permeability-increasing protein" evidence="3">
    <location>
        <begin position="21"/>
        <end position="483"/>
    </location>
</feature>
<dbReference type="SMART" id="SM00328">
    <property type="entry name" value="BPI1"/>
    <property type="match status" value="1"/>
</dbReference>
<feature type="signal peptide" evidence="3">
    <location>
        <begin position="1"/>
        <end position="20"/>
    </location>
</feature>
<accession>A0ABP0FHZ3</accession>
<evidence type="ECO:0000313" key="6">
    <source>
        <dbReference type="EMBL" id="CAK8677703.1"/>
    </source>
</evidence>
<evidence type="ECO:0000256" key="1">
    <source>
        <dbReference type="ARBA" id="ARBA00007292"/>
    </source>
</evidence>
<comment type="similarity">
    <text evidence="1">Belongs to the BPI/LBP/Plunc superfamily. BPI/LBP family.</text>
</comment>
<dbReference type="Pfam" id="PF02886">
    <property type="entry name" value="LBP_BPI_CETP_C"/>
    <property type="match status" value="1"/>
</dbReference>
<evidence type="ECO:0008006" key="8">
    <source>
        <dbReference type="Google" id="ProtNLM"/>
    </source>
</evidence>
<keyword evidence="2" id="KW-1015">Disulfide bond</keyword>
<dbReference type="SUPFAM" id="SSF55394">
    <property type="entry name" value="Bactericidal permeability-increasing protein, BPI"/>
    <property type="match status" value="2"/>
</dbReference>
<evidence type="ECO:0000259" key="5">
    <source>
        <dbReference type="SMART" id="SM00329"/>
    </source>
</evidence>
<keyword evidence="7" id="KW-1185">Reference proteome</keyword>
<gene>
    <name evidence="6" type="ORF">CVLEPA_LOCUS7702</name>
</gene>
<evidence type="ECO:0000259" key="4">
    <source>
        <dbReference type="SMART" id="SM00328"/>
    </source>
</evidence>
<proteinExistence type="inferred from homology"/>
<organism evidence="6 7">
    <name type="scientific">Clavelina lepadiformis</name>
    <name type="common">Light-bulb sea squirt</name>
    <name type="synonym">Ascidia lepadiformis</name>
    <dbReference type="NCBI Taxonomy" id="159417"/>
    <lineage>
        <taxon>Eukaryota</taxon>
        <taxon>Metazoa</taxon>
        <taxon>Chordata</taxon>
        <taxon>Tunicata</taxon>
        <taxon>Ascidiacea</taxon>
        <taxon>Aplousobranchia</taxon>
        <taxon>Clavelinidae</taxon>
        <taxon>Clavelina</taxon>
    </lineage>
</organism>
<evidence type="ECO:0000256" key="2">
    <source>
        <dbReference type="ARBA" id="ARBA00023157"/>
    </source>
</evidence>
<sequence>MKFGLYSIVCIMSALFSGSACYDLRATKGKLTTAGLNYLKEFGLEEVRKHLRDISLPDESGSTSIKVGHVDYSLTGMKIIGFNFGTTNIATSPPNRLPLSLYGGFIDVVGNWATKLKVIFTIKDHGRFEAKANGINIDLTVMFNVDSQGKPQVSAGNCRVDIGGFSVKVHGGASWLYNLILDLAKSSIKRSLQKQICPSVRKAIDIQAEKALHDLQVTANIFKNINVDYSLVGEPNMTSNSLSQGIKGIFYPKENPEIKFPFPPPVISSPFKANNKMAQVVVSTYSANTFMYSAWKSGLMDIWITKAILPEKFAKYNLTTDLIAPLVPGFKKFPGRPLKLRLTATNFPQVIIHPNVTIIKGEGDFLTYIVLKQNETRFEAMNLHITFSVSAAVMINDEKIVPKLADVSVHLTLKSSAVGKVPVNVVNLLLKGALKVSIMPSLNKYLSQGYLIPSFNGLSTVNSSIMLEKDYVEICSNFKYNPN</sequence>
<dbReference type="Pfam" id="PF01273">
    <property type="entry name" value="LBP_BPI_CETP"/>
    <property type="match status" value="1"/>
</dbReference>
<dbReference type="InterPro" id="IPR001124">
    <property type="entry name" value="Lipid-bd_serum_glycop_C"/>
</dbReference>
<feature type="domain" description="Lipid-binding serum glycoprotein N-terminal" evidence="4">
    <location>
        <begin position="30"/>
        <end position="255"/>
    </location>
</feature>
<evidence type="ECO:0000256" key="3">
    <source>
        <dbReference type="SAM" id="SignalP"/>
    </source>
</evidence>
<dbReference type="PANTHER" id="PTHR10504">
    <property type="entry name" value="BACTERICIDAL PERMEABILITY-INCREASING BPI PROTEIN-RELATED"/>
    <property type="match status" value="1"/>
</dbReference>
<dbReference type="Gene3D" id="3.15.10.10">
    <property type="entry name" value="Bactericidal permeability-increasing protein, domain 1"/>
    <property type="match status" value="1"/>
</dbReference>
<dbReference type="PROSITE" id="PS51257">
    <property type="entry name" value="PROKAR_LIPOPROTEIN"/>
    <property type="match status" value="1"/>
</dbReference>
<dbReference type="PANTHER" id="PTHR10504:SF131">
    <property type="entry name" value="BPI2 DOMAIN-CONTAINING PROTEIN"/>
    <property type="match status" value="1"/>
</dbReference>
<name>A0ABP0FHZ3_CLALP</name>
<protein>
    <recommendedName>
        <fullName evidence="8">Bactericidal permeability-increasing protein</fullName>
    </recommendedName>
</protein>
<reference evidence="6 7" key="1">
    <citation type="submission" date="2024-02" db="EMBL/GenBank/DDBJ databases">
        <authorList>
            <person name="Daric V."/>
            <person name="Darras S."/>
        </authorList>
    </citation>
    <scope>NUCLEOTIDE SEQUENCE [LARGE SCALE GENOMIC DNA]</scope>
</reference>